<keyword evidence="7 11" id="KW-1133">Transmembrane helix</keyword>
<keyword evidence="4" id="KW-1003">Cell membrane</keyword>
<protein>
    <submittedName>
        <fullName evidence="12">Cation/acetate symporter</fullName>
    </submittedName>
</protein>
<gene>
    <name evidence="12" type="ORF">V5J35_001633</name>
</gene>
<feature type="transmembrane region" description="Helical" evidence="11">
    <location>
        <begin position="75"/>
        <end position="95"/>
    </location>
</feature>
<dbReference type="InterPro" id="IPR019899">
    <property type="entry name" value="Na/solute_symporter_VC_2705"/>
</dbReference>
<dbReference type="CDD" id="cd11480">
    <property type="entry name" value="SLC5sbd_u4"/>
    <property type="match status" value="1"/>
</dbReference>
<feature type="transmembrane region" description="Helical" evidence="11">
    <location>
        <begin position="446"/>
        <end position="466"/>
    </location>
</feature>
<keyword evidence="6" id="KW-0769">Symport</keyword>
<dbReference type="Proteomes" id="UP001549366">
    <property type="component" value="Unassembled WGS sequence"/>
</dbReference>
<evidence type="ECO:0000256" key="3">
    <source>
        <dbReference type="ARBA" id="ARBA00022448"/>
    </source>
</evidence>
<keyword evidence="13" id="KW-1185">Reference proteome</keyword>
<dbReference type="RefSeq" id="WP_354010783.1">
    <property type="nucleotide sequence ID" value="NZ_JBEWTA010000001.1"/>
</dbReference>
<feature type="transmembrane region" description="Helical" evidence="11">
    <location>
        <begin position="6"/>
        <end position="25"/>
    </location>
</feature>
<organism evidence="12 13">
    <name type="scientific">Endozoicomonas lisbonensis</name>
    <dbReference type="NCBI Taxonomy" id="3120522"/>
    <lineage>
        <taxon>Bacteria</taxon>
        <taxon>Pseudomonadati</taxon>
        <taxon>Pseudomonadota</taxon>
        <taxon>Gammaproteobacteria</taxon>
        <taxon>Oceanospirillales</taxon>
        <taxon>Endozoicomonadaceae</taxon>
        <taxon>Endozoicomonas</taxon>
    </lineage>
</organism>
<evidence type="ECO:0000256" key="10">
    <source>
        <dbReference type="RuleBase" id="RU362091"/>
    </source>
</evidence>
<dbReference type="PANTHER" id="PTHR48086">
    <property type="entry name" value="SODIUM/PROLINE SYMPORTER-RELATED"/>
    <property type="match status" value="1"/>
</dbReference>
<evidence type="ECO:0000256" key="4">
    <source>
        <dbReference type="ARBA" id="ARBA00022475"/>
    </source>
</evidence>
<evidence type="ECO:0000256" key="9">
    <source>
        <dbReference type="ARBA" id="ARBA00023201"/>
    </source>
</evidence>
<keyword evidence="9" id="KW-0406">Ion transport</keyword>
<reference evidence="12 13" key="1">
    <citation type="submission" date="2024-06" db="EMBL/GenBank/DDBJ databases">
        <title>Genomic Encyclopedia of Type Strains, Phase V (KMG-V): Genome sequencing to study the core and pangenomes of soil and plant-associated prokaryotes.</title>
        <authorList>
            <person name="Whitman W."/>
        </authorList>
    </citation>
    <scope>NUCLEOTIDE SEQUENCE [LARGE SCALE GENOMIC DNA]</scope>
    <source>
        <strain evidence="12 13">NE40</strain>
    </source>
</reference>
<sequence length="600" mass="64227">MSTAMLTYLFIGATFALYIGIAIWSRAGSTKEYYVAGKGVHPVANGMATGADWMSAASFISMAGIISFIGRDGAVYLMGWTGGYVLLAMCLAPYLRKFGKFTVPDFIGERYYCQTARMVAVICVIFISFTYVAGQMRGVGIVFSRYLEVDITLGVIIGMGIVFFYAVLGGMKGITYTQVAQYCVMIFAFMVPAIFISIMITGNPIPQLGFGSEVSGTGMSVLEKLNGLSAELGFDQYTSGSKSTIDVFFITMALMVGTAGLPHVIVRFFTTPTVRDARKSAGYALLFIAILYTTAPAVAAFARINLLNTVSESSYKTLPEWFSNWENSGLIAWVDKNEDGKIQYTAGAAMAGKPGFTDERGEHGQRLVHNTVTDNANELYVDRDIMVLANPEIAQLPAWVIALIAAGGLAAALSTAAGLLLVISTSISHDLLKKNLMPDITDKQELLAARLAAAVAVVVAGLFGIYPPGFVAQVVAFAFGLAASSFFPAILLGIFYKRMNKEGAVSGMIAGLVFTFSYIVYFKFINPAANTADHWLFGISPEGIGTLGMLINFSIAMVVCHLTEAPPREVQDMVEDIRIPSGAGAPVEEGLSSRPADSVS</sequence>
<evidence type="ECO:0000256" key="2">
    <source>
        <dbReference type="ARBA" id="ARBA00006434"/>
    </source>
</evidence>
<feature type="transmembrane region" description="Helical" evidence="11">
    <location>
        <begin position="503"/>
        <end position="524"/>
    </location>
</feature>
<feature type="transmembrane region" description="Helical" evidence="11">
    <location>
        <begin position="179"/>
        <end position="200"/>
    </location>
</feature>
<keyword evidence="3" id="KW-0813">Transport</keyword>
<dbReference type="InterPro" id="IPR001734">
    <property type="entry name" value="Na/solute_symporter"/>
</dbReference>
<feature type="transmembrane region" description="Helical" evidence="11">
    <location>
        <begin position="146"/>
        <end position="167"/>
    </location>
</feature>
<dbReference type="PROSITE" id="PS50283">
    <property type="entry name" value="NA_SOLUT_SYMP_3"/>
    <property type="match status" value="1"/>
</dbReference>
<feature type="transmembrane region" description="Helical" evidence="11">
    <location>
        <begin position="247"/>
        <end position="269"/>
    </location>
</feature>
<comment type="caution">
    <text evidence="12">The sequence shown here is derived from an EMBL/GenBank/DDBJ whole genome shotgun (WGS) entry which is preliminary data.</text>
</comment>
<keyword evidence="9" id="KW-0739">Sodium transport</keyword>
<dbReference type="InterPro" id="IPR018212">
    <property type="entry name" value="Na/solute_symporter_CS"/>
</dbReference>
<accession>A0ABV2SFA6</accession>
<evidence type="ECO:0000256" key="8">
    <source>
        <dbReference type="ARBA" id="ARBA00023136"/>
    </source>
</evidence>
<feature type="transmembrane region" description="Helical" evidence="11">
    <location>
        <begin position="544"/>
        <end position="563"/>
    </location>
</feature>
<feature type="transmembrane region" description="Helical" evidence="11">
    <location>
        <begin position="472"/>
        <end position="496"/>
    </location>
</feature>
<dbReference type="Pfam" id="PF00474">
    <property type="entry name" value="SSF"/>
    <property type="match status" value="2"/>
</dbReference>
<dbReference type="EMBL" id="JBEWTB010000002">
    <property type="protein sequence ID" value="MET4756441.1"/>
    <property type="molecule type" value="Genomic_DNA"/>
</dbReference>
<evidence type="ECO:0000256" key="7">
    <source>
        <dbReference type="ARBA" id="ARBA00022989"/>
    </source>
</evidence>
<feature type="transmembrane region" description="Helical" evidence="11">
    <location>
        <begin position="116"/>
        <end position="134"/>
    </location>
</feature>
<keyword evidence="5 11" id="KW-0812">Transmembrane</keyword>
<evidence type="ECO:0000256" key="5">
    <source>
        <dbReference type="ARBA" id="ARBA00022692"/>
    </source>
</evidence>
<evidence type="ECO:0000313" key="12">
    <source>
        <dbReference type="EMBL" id="MET4756441.1"/>
    </source>
</evidence>
<evidence type="ECO:0000256" key="6">
    <source>
        <dbReference type="ARBA" id="ARBA00022847"/>
    </source>
</evidence>
<feature type="transmembrane region" description="Helical" evidence="11">
    <location>
        <begin position="396"/>
        <end position="425"/>
    </location>
</feature>
<keyword evidence="8 11" id="KW-0472">Membrane</keyword>
<evidence type="ECO:0000256" key="1">
    <source>
        <dbReference type="ARBA" id="ARBA00004141"/>
    </source>
</evidence>
<evidence type="ECO:0000313" key="13">
    <source>
        <dbReference type="Proteomes" id="UP001549366"/>
    </source>
</evidence>
<comment type="subcellular location">
    <subcellularLocation>
        <location evidence="1">Membrane</location>
        <topology evidence="1">Multi-pass membrane protein</topology>
    </subcellularLocation>
</comment>
<dbReference type="PANTHER" id="PTHR48086:SF5">
    <property type="entry name" value="NA(+):SOLUTE SYMPORTER (SSF FAMILY)"/>
    <property type="match status" value="1"/>
</dbReference>
<proteinExistence type="inferred from homology"/>
<evidence type="ECO:0000256" key="11">
    <source>
        <dbReference type="SAM" id="Phobius"/>
    </source>
</evidence>
<keyword evidence="9" id="KW-0915">Sodium</keyword>
<feature type="transmembrane region" description="Helical" evidence="11">
    <location>
        <begin position="281"/>
        <end position="304"/>
    </location>
</feature>
<dbReference type="NCBIfam" id="TIGR03648">
    <property type="entry name" value="Na_symport_lg"/>
    <property type="match status" value="1"/>
</dbReference>
<dbReference type="PROSITE" id="PS00457">
    <property type="entry name" value="NA_SOLUT_SYMP_2"/>
    <property type="match status" value="1"/>
</dbReference>
<name>A0ABV2SFA6_9GAMM</name>
<dbReference type="InterPro" id="IPR050277">
    <property type="entry name" value="Sodium:Solute_Symporter"/>
</dbReference>
<comment type="similarity">
    <text evidence="2 10">Belongs to the sodium:solute symporter (SSF) (TC 2.A.21) family.</text>
</comment>
<feature type="transmembrane region" description="Helical" evidence="11">
    <location>
        <begin position="46"/>
        <end position="69"/>
    </location>
</feature>
<dbReference type="InterPro" id="IPR038377">
    <property type="entry name" value="Na/Glc_symporter_sf"/>
</dbReference>
<dbReference type="Gene3D" id="1.20.1730.10">
    <property type="entry name" value="Sodium/glucose cotransporter"/>
    <property type="match status" value="1"/>
</dbReference>